<sequence>MKAMLASKTGQQIIVGDSINVGEGSGASGPGAFGLGNAANFRSAKAMADIYVAAGIPAFDKNYITGDFGVRAAGGNTILTYDTRVTSLGNGDMNVRDNGAAGAAYLHLGSTAATVTDTGIDGFVIDVAEYDSAPVITFKIDGAAPAFMSINGVTQPGGTMSYATNASATGPSRIIVRTSSVGSHTLQMTSSDYKHGIAVVYGINSTTSQINILTFAACGQRTTDQTGTTTIALPAMLKKETPGLVVLTSATNDMIQGAAKATWLAAVASLVATAQAAGASVLLEFPYAFSNVADATVSDWNASLKAYGVANNLSVLSHYDFYGPYSGMAPSLFWNAASGDTHPTAAFSAALAQRRVDAIRSM</sequence>
<evidence type="ECO:0000259" key="1">
    <source>
        <dbReference type="Pfam" id="PF13472"/>
    </source>
</evidence>
<dbReference type="InterPro" id="IPR013830">
    <property type="entry name" value="SGNH_hydro"/>
</dbReference>
<organism evidence="2 3">
    <name type="scientific">Sphingomonas paeninsulae</name>
    <dbReference type="NCBI Taxonomy" id="2319844"/>
    <lineage>
        <taxon>Bacteria</taxon>
        <taxon>Pseudomonadati</taxon>
        <taxon>Pseudomonadota</taxon>
        <taxon>Alphaproteobacteria</taxon>
        <taxon>Sphingomonadales</taxon>
        <taxon>Sphingomonadaceae</taxon>
        <taxon>Sphingomonas</taxon>
    </lineage>
</organism>
<keyword evidence="2" id="KW-0378">Hydrolase</keyword>
<protein>
    <submittedName>
        <fullName evidence="2">SGNH/GDSL hydrolase family protein</fullName>
    </submittedName>
</protein>
<dbReference type="InterPro" id="IPR036514">
    <property type="entry name" value="SGNH_hydro_sf"/>
</dbReference>
<dbReference type="AlphaFoldDB" id="A0A494TE45"/>
<proteinExistence type="predicted"/>
<gene>
    <name evidence="2" type="ORF">D3Y57_05545</name>
</gene>
<feature type="domain" description="SGNH hydrolase-type esterase" evidence="1">
    <location>
        <begin position="208"/>
        <end position="346"/>
    </location>
</feature>
<dbReference type="Gene3D" id="3.40.50.1110">
    <property type="entry name" value="SGNH hydrolase"/>
    <property type="match status" value="1"/>
</dbReference>
<dbReference type="Proteomes" id="UP000276254">
    <property type="component" value="Chromosome"/>
</dbReference>
<dbReference type="GO" id="GO:0016788">
    <property type="term" value="F:hydrolase activity, acting on ester bonds"/>
    <property type="evidence" value="ECO:0007669"/>
    <property type="project" value="UniProtKB-ARBA"/>
</dbReference>
<accession>A0A494TE45</accession>
<evidence type="ECO:0000313" key="2">
    <source>
        <dbReference type="EMBL" id="AYJ85544.1"/>
    </source>
</evidence>
<dbReference type="KEGG" id="spha:D3Y57_05545"/>
<dbReference type="SUPFAM" id="SSF52266">
    <property type="entry name" value="SGNH hydrolase"/>
    <property type="match status" value="1"/>
</dbReference>
<dbReference type="Pfam" id="PF13472">
    <property type="entry name" value="Lipase_GDSL_2"/>
    <property type="match status" value="1"/>
</dbReference>
<keyword evidence="3" id="KW-1185">Reference proteome</keyword>
<reference evidence="2 3" key="1">
    <citation type="submission" date="2018-09" db="EMBL/GenBank/DDBJ databases">
        <title>Sphingomonas peninsula sp. nov., isolated from fildes peninsula, Antarctic soil.</title>
        <authorList>
            <person name="Yingchao G."/>
        </authorList>
    </citation>
    <scope>NUCLEOTIDE SEQUENCE [LARGE SCALE GENOMIC DNA]</scope>
    <source>
        <strain evidence="2 3">YZ-8</strain>
    </source>
</reference>
<name>A0A494TE45_SPHPE</name>
<dbReference type="EMBL" id="CP032829">
    <property type="protein sequence ID" value="AYJ85544.1"/>
    <property type="molecule type" value="Genomic_DNA"/>
</dbReference>
<evidence type="ECO:0000313" key="3">
    <source>
        <dbReference type="Proteomes" id="UP000276254"/>
    </source>
</evidence>